<evidence type="ECO:0000256" key="9">
    <source>
        <dbReference type="ARBA" id="ARBA00023140"/>
    </source>
</evidence>
<dbReference type="Pfam" id="PF00378">
    <property type="entry name" value="ECH_1"/>
    <property type="match status" value="1"/>
</dbReference>
<evidence type="ECO:0000313" key="18">
    <source>
        <dbReference type="Proteomes" id="UP000814385"/>
    </source>
</evidence>
<evidence type="ECO:0000256" key="14">
    <source>
        <dbReference type="RuleBase" id="RU003707"/>
    </source>
</evidence>
<dbReference type="CDD" id="cd06558">
    <property type="entry name" value="crotonase-like"/>
    <property type="match status" value="1"/>
</dbReference>
<evidence type="ECO:0000256" key="6">
    <source>
        <dbReference type="ARBA" id="ARBA00023002"/>
    </source>
</evidence>
<gene>
    <name evidence="17" type="ORF">HOP52_04200</name>
</gene>
<dbReference type="Proteomes" id="UP000814385">
    <property type="component" value="Unassembled WGS sequence"/>
</dbReference>
<keyword evidence="10" id="KW-0413">Isomerase</keyword>
<dbReference type="Pfam" id="PF02737">
    <property type="entry name" value="3HCDH_N"/>
    <property type="match status" value="1"/>
</dbReference>
<keyword evidence="18" id="KW-1185">Reference proteome</keyword>
<evidence type="ECO:0000256" key="12">
    <source>
        <dbReference type="ARBA" id="ARBA00023268"/>
    </source>
</evidence>
<dbReference type="Gene3D" id="3.40.50.720">
    <property type="entry name" value="NAD(P)-binding Rossmann-like Domain"/>
    <property type="match status" value="1"/>
</dbReference>
<dbReference type="SUPFAM" id="SSF52096">
    <property type="entry name" value="ClpP/crotonase"/>
    <property type="match status" value="1"/>
</dbReference>
<evidence type="ECO:0000256" key="3">
    <source>
        <dbReference type="ARBA" id="ARBA00008750"/>
    </source>
</evidence>
<keyword evidence="7" id="KW-0520">NAD</keyword>
<feature type="domain" description="3-hydroxyacyl-CoA dehydrogenase C-terminal" evidence="15">
    <location>
        <begin position="606"/>
        <end position="695"/>
    </location>
</feature>
<dbReference type="InterPro" id="IPR018376">
    <property type="entry name" value="Enoyl-CoA_hyd/isom_CS"/>
</dbReference>
<dbReference type="PROSITE" id="PS00166">
    <property type="entry name" value="ENOYL_COA_HYDRATASE"/>
    <property type="match status" value="1"/>
</dbReference>
<evidence type="ECO:0000256" key="7">
    <source>
        <dbReference type="ARBA" id="ARBA00023027"/>
    </source>
</evidence>
<feature type="domain" description="3-hydroxyacyl-CoA dehydrogenase C-terminal" evidence="15">
    <location>
        <begin position="479"/>
        <end position="572"/>
    </location>
</feature>
<dbReference type="InterPro" id="IPR006176">
    <property type="entry name" value="3-OHacyl-CoA_DH_NAD-bd"/>
</dbReference>
<dbReference type="InterPro" id="IPR008927">
    <property type="entry name" value="6-PGluconate_DH-like_C_sf"/>
</dbReference>
<dbReference type="PANTHER" id="PTHR23309">
    <property type="entry name" value="3-HYDROXYACYL-COA DEHYROGENASE"/>
    <property type="match status" value="1"/>
</dbReference>
<dbReference type="InterPro" id="IPR029045">
    <property type="entry name" value="ClpP/crotonase-like_dom_sf"/>
</dbReference>
<protein>
    <submittedName>
        <fullName evidence="17">3-hydroxyacyl-CoA dehydrogenase</fullName>
    </submittedName>
</protein>
<evidence type="ECO:0000313" key="17">
    <source>
        <dbReference type="EMBL" id="MCG6656979.1"/>
    </source>
</evidence>
<evidence type="ECO:0000256" key="10">
    <source>
        <dbReference type="ARBA" id="ARBA00023235"/>
    </source>
</evidence>
<comment type="pathway">
    <text evidence="2">Lipid metabolism; fatty acid beta-oxidation.</text>
</comment>
<evidence type="ECO:0000256" key="2">
    <source>
        <dbReference type="ARBA" id="ARBA00005005"/>
    </source>
</evidence>
<accession>A0ABS9P5E3</accession>
<sequence>MTEPVHYQQIGRIAVLRMNQPPINALGHAMRTALQAAYQRAISDDAVAAIVLLSDIGIFCGGADIGEFGTEAVRQPPSLPELCSTLDQSPKPIVAALHGTALGGGLEIALGCDYRIATPQTRLGLPEVNIGLVPGAGGTQRLPRLVGVPAALEMITSGQPIPAAKAHEIGLLDRLVEGDLLTAAVHFAEELISTSAPLRSCTTLSVDTRTLSPSHFDDFRASIARKTRGFVAPERCIQAVEAACRLPLAEGLKKEHDLFLECMATPQARAQQHLFFSERKATKVPNVSPQATARRIERVAIIGAGTMGGGIAMNFANAGIPVKLLELKQEALDKGLAAIRNNYLISAKKGRMTEAQVEQRMALLEGTLHYNDLADADLVIEAAFESMDIKRTIFTKLDEVCKPGAILASNTSTLDLNEIASATRRPQDVIGLHFFSPANVMRLLEIIRGSATSDEAIVTALKMAKIIRKVPVVVGVCFGFVGNRMLEPYGREAHRLLLEGATPAQIDRALTRFGMAMGPCSMFDLAGNDVGYLVRESRRGDIAHDPSYNLIGDRLYALGRYGQKSGRGFYRYENREQLEDPDVIELAETIAKELGIERRAIEDEEIVERCIFSLINEGAAILDEGIAYRSSDCDLVWVNGYGFPVWRGGPMHYADEIGLDTVLAGIERYRSRLGTHGETWFTPSPLLERLVAEGRRFGDALTQVAANTR</sequence>
<dbReference type="RefSeq" id="WP_238976019.1">
    <property type="nucleotide sequence ID" value="NZ_JABFUC010000003.1"/>
</dbReference>
<name>A0ABS9P5E3_9GAMM</name>
<keyword evidence="5" id="KW-0442">Lipid degradation</keyword>
<keyword evidence="12" id="KW-0511">Multifunctional enzyme</keyword>
<keyword evidence="4" id="KW-0276">Fatty acid metabolism</keyword>
<comment type="similarity">
    <text evidence="3">In the N-terminal section; belongs to the enoyl-CoA hydratase/isomerase family.</text>
</comment>
<dbReference type="InterPro" id="IPR036291">
    <property type="entry name" value="NAD(P)-bd_dom_sf"/>
</dbReference>
<dbReference type="PANTHER" id="PTHR23309:SF51">
    <property type="entry name" value="3-HYDROXYACYL-COA DEHYDROGENASE-RELATED"/>
    <property type="match status" value="1"/>
</dbReference>
<dbReference type="Gene3D" id="1.10.1040.50">
    <property type="match status" value="1"/>
</dbReference>
<evidence type="ECO:0000256" key="13">
    <source>
        <dbReference type="ARBA" id="ARBA00049556"/>
    </source>
</evidence>
<dbReference type="InterPro" id="IPR001753">
    <property type="entry name" value="Enoyl-CoA_hydra/iso"/>
</dbReference>
<dbReference type="Gene3D" id="3.90.226.10">
    <property type="entry name" value="2-enoyl-CoA Hydratase, Chain A, domain 1"/>
    <property type="match status" value="1"/>
</dbReference>
<feature type="domain" description="3-hydroxyacyl-CoA dehydrogenase NAD binding" evidence="16">
    <location>
        <begin position="299"/>
        <end position="475"/>
    </location>
</feature>
<comment type="catalytic activity">
    <reaction evidence="13">
        <text>a (3S)-3-hydroxyacyl-CoA + NAD(+) = a 3-oxoacyl-CoA + NADH + H(+)</text>
        <dbReference type="Rhea" id="RHEA:22432"/>
        <dbReference type="ChEBI" id="CHEBI:15378"/>
        <dbReference type="ChEBI" id="CHEBI:57318"/>
        <dbReference type="ChEBI" id="CHEBI:57540"/>
        <dbReference type="ChEBI" id="CHEBI:57945"/>
        <dbReference type="ChEBI" id="CHEBI:90726"/>
        <dbReference type="EC" id="1.1.1.35"/>
    </reaction>
</comment>
<reference evidence="17 18" key="1">
    <citation type="submission" date="2020-05" db="EMBL/GenBank/DDBJ databases">
        <title>Comparative genomic analysis of denitrifying bacteria from Halomonas genus.</title>
        <authorList>
            <person name="Wang L."/>
            <person name="Shao Z."/>
        </authorList>
    </citation>
    <scope>NUCLEOTIDE SEQUENCE [LARGE SCALE GENOMIC DNA]</scope>
    <source>
        <strain evidence="17 18">A4</strain>
    </source>
</reference>
<evidence type="ECO:0000256" key="8">
    <source>
        <dbReference type="ARBA" id="ARBA00023098"/>
    </source>
</evidence>
<keyword evidence="9" id="KW-0576">Peroxisome</keyword>
<evidence type="ECO:0000259" key="15">
    <source>
        <dbReference type="Pfam" id="PF00725"/>
    </source>
</evidence>
<keyword evidence="11" id="KW-0456">Lyase</keyword>
<comment type="caution">
    <text evidence="17">The sequence shown here is derived from an EMBL/GenBank/DDBJ whole genome shotgun (WGS) entry which is preliminary data.</text>
</comment>
<comment type="similarity">
    <text evidence="14">Belongs to the enoyl-CoA hydratase/isomerase family.</text>
</comment>
<dbReference type="EMBL" id="JABFUC010000003">
    <property type="protein sequence ID" value="MCG6656979.1"/>
    <property type="molecule type" value="Genomic_DNA"/>
</dbReference>
<evidence type="ECO:0000256" key="5">
    <source>
        <dbReference type="ARBA" id="ARBA00022963"/>
    </source>
</evidence>
<dbReference type="SUPFAM" id="SSF51735">
    <property type="entry name" value="NAD(P)-binding Rossmann-fold domains"/>
    <property type="match status" value="1"/>
</dbReference>
<comment type="subcellular location">
    <subcellularLocation>
        <location evidence="1">Peroxisome</location>
    </subcellularLocation>
</comment>
<dbReference type="Pfam" id="PF00725">
    <property type="entry name" value="3HCDH"/>
    <property type="match status" value="2"/>
</dbReference>
<evidence type="ECO:0000256" key="11">
    <source>
        <dbReference type="ARBA" id="ARBA00023239"/>
    </source>
</evidence>
<evidence type="ECO:0000259" key="16">
    <source>
        <dbReference type="Pfam" id="PF02737"/>
    </source>
</evidence>
<evidence type="ECO:0000256" key="1">
    <source>
        <dbReference type="ARBA" id="ARBA00004275"/>
    </source>
</evidence>
<keyword evidence="8" id="KW-0443">Lipid metabolism</keyword>
<proteinExistence type="inferred from homology"/>
<keyword evidence="6" id="KW-0560">Oxidoreductase</keyword>
<dbReference type="InterPro" id="IPR006108">
    <property type="entry name" value="3HC_DH_C"/>
</dbReference>
<organism evidence="17 18">
    <name type="scientific">Billgrantia campisalis</name>
    <dbReference type="NCBI Taxonomy" id="74661"/>
    <lineage>
        <taxon>Bacteria</taxon>
        <taxon>Pseudomonadati</taxon>
        <taxon>Pseudomonadota</taxon>
        <taxon>Gammaproteobacteria</taxon>
        <taxon>Oceanospirillales</taxon>
        <taxon>Halomonadaceae</taxon>
        <taxon>Billgrantia</taxon>
    </lineage>
</organism>
<dbReference type="SUPFAM" id="SSF48179">
    <property type="entry name" value="6-phosphogluconate dehydrogenase C-terminal domain-like"/>
    <property type="match status" value="2"/>
</dbReference>
<evidence type="ECO:0000256" key="4">
    <source>
        <dbReference type="ARBA" id="ARBA00022832"/>
    </source>
</evidence>